<keyword evidence="2" id="KW-1185">Reference proteome</keyword>
<name>A0AAV9FGH1_ACOCL</name>
<evidence type="ECO:0000313" key="2">
    <source>
        <dbReference type="Proteomes" id="UP001180020"/>
    </source>
</evidence>
<reference evidence="1" key="2">
    <citation type="submission" date="2023-06" db="EMBL/GenBank/DDBJ databases">
        <authorList>
            <person name="Ma L."/>
            <person name="Liu K.-W."/>
            <person name="Li Z."/>
            <person name="Hsiao Y.-Y."/>
            <person name="Qi Y."/>
            <person name="Fu T."/>
            <person name="Tang G."/>
            <person name="Zhang D."/>
            <person name="Sun W.-H."/>
            <person name="Liu D.-K."/>
            <person name="Li Y."/>
            <person name="Chen G.-Z."/>
            <person name="Liu X.-D."/>
            <person name="Liao X.-Y."/>
            <person name="Jiang Y.-T."/>
            <person name="Yu X."/>
            <person name="Hao Y."/>
            <person name="Huang J."/>
            <person name="Zhao X.-W."/>
            <person name="Ke S."/>
            <person name="Chen Y.-Y."/>
            <person name="Wu W.-L."/>
            <person name="Hsu J.-L."/>
            <person name="Lin Y.-F."/>
            <person name="Huang M.-D."/>
            <person name="Li C.-Y."/>
            <person name="Huang L."/>
            <person name="Wang Z.-W."/>
            <person name="Zhao X."/>
            <person name="Zhong W.-Y."/>
            <person name="Peng D.-H."/>
            <person name="Ahmad S."/>
            <person name="Lan S."/>
            <person name="Zhang J.-S."/>
            <person name="Tsai W.-C."/>
            <person name="Van De Peer Y."/>
            <person name="Liu Z.-J."/>
        </authorList>
    </citation>
    <scope>NUCLEOTIDE SEQUENCE</scope>
    <source>
        <strain evidence="1">CP</strain>
        <tissue evidence="1">Leaves</tissue>
    </source>
</reference>
<dbReference type="Proteomes" id="UP001180020">
    <property type="component" value="Unassembled WGS sequence"/>
</dbReference>
<dbReference type="EMBL" id="JAUJYO010000002">
    <property type="protein sequence ID" value="KAK1324144.1"/>
    <property type="molecule type" value="Genomic_DNA"/>
</dbReference>
<dbReference type="AlphaFoldDB" id="A0AAV9FGH1"/>
<gene>
    <name evidence="1" type="ORF">QJS10_CPA02g01471</name>
</gene>
<organism evidence="1 2">
    <name type="scientific">Acorus calamus</name>
    <name type="common">Sweet flag</name>
    <dbReference type="NCBI Taxonomy" id="4465"/>
    <lineage>
        <taxon>Eukaryota</taxon>
        <taxon>Viridiplantae</taxon>
        <taxon>Streptophyta</taxon>
        <taxon>Embryophyta</taxon>
        <taxon>Tracheophyta</taxon>
        <taxon>Spermatophyta</taxon>
        <taxon>Magnoliopsida</taxon>
        <taxon>Liliopsida</taxon>
        <taxon>Acoraceae</taxon>
        <taxon>Acorus</taxon>
    </lineage>
</organism>
<accession>A0AAV9FGH1</accession>
<protein>
    <recommendedName>
        <fullName evidence="3">RNase H type-1 domain-containing protein</fullName>
    </recommendedName>
</protein>
<evidence type="ECO:0008006" key="3">
    <source>
        <dbReference type="Google" id="ProtNLM"/>
    </source>
</evidence>
<comment type="caution">
    <text evidence="1">The sequence shown here is derived from an EMBL/GenBank/DDBJ whole genome shotgun (WGS) entry which is preliminary data.</text>
</comment>
<dbReference type="PANTHER" id="PTHR33116">
    <property type="entry name" value="REVERSE TRANSCRIPTASE ZINC-BINDING DOMAIN-CONTAINING PROTEIN-RELATED-RELATED"/>
    <property type="match status" value="1"/>
</dbReference>
<reference evidence="1" key="1">
    <citation type="journal article" date="2023" name="Nat. Commun.">
        <title>Diploid and tetraploid genomes of Acorus and the evolution of monocots.</title>
        <authorList>
            <person name="Ma L."/>
            <person name="Liu K.W."/>
            <person name="Li Z."/>
            <person name="Hsiao Y.Y."/>
            <person name="Qi Y."/>
            <person name="Fu T."/>
            <person name="Tang G.D."/>
            <person name="Zhang D."/>
            <person name="Sun W.H."/>
            <person name="Liu D.K."/>
            <person name="Li Y."/>
            <person name="Chen G.Z."/>
            <person name="Liu X.D."/>
            <person name="Liao X.Y."/>
            <person name="Jiang Y.T."/>
            <person name="Yu X."/>
            <person name="Hao Y."/>
            <person name="Huang J."/>
            <person name="Zhao X.W."/>
            <person name="Ke S."/>
            <person name="Chen Y.Y."/>
            <person name="Wu W.L."/>
            <person name="Hsu J.L."/>
            <person name="Lin Y.F."/>
            <person name="Huang M.D."/>
            <person name="Li C.Y."/>
            <person name="Huang L."/>
            <person name="Wang Z.W."/>
            <person name="Zhao X."/>
            <person name="Zhong W.Y."/>
            <person name="Peng D.H."/>
            <person name="Ahmad S."/>
            <person name="Lan S."/>
            <person name="Zhang J.S."/>
            <person name="Tsai W.C."/>
            <person name="Van de Peer Y."/>
            <person name="Liu Z.J."/>
        </authorList>
    </citation>
    <scope>NUCLEOTIDE SEQUENCE</scope>
    <source>
        <strain evidence="1">CP</strain>
    </source>
</reference>
<proteinExistence type="predicted"/>
<evidence type="ECO:0000313" key="1">
    <source>
        <dbReference type="EMBL" id="KAK1324144.1"/>
    </source>
</evidence>
<sequence>MLKKAQCEGRLWGYQPDIRLNGQSFPSGLTHVMYADDLLIVTAATPSQCKEIRQVMEKCRELTGLTVNWQKSSLRFSPSVHPHFVRWMSKILRVNTSLTSWKYLGLPISGQDLSKQRRLAVQEAVSRKLQDWKGRLLSMAGRCVLIQAVLNALPQHFMLSAAMPISATMDIEHAARSFLWNGAISQSKIHTVSWEVITRPKTEGGLSLRRLPLLREAMLGTLAFRFIVNSYVISSFFALKYKWNGNPWEVEETRKASQVWRSICRGIKLIRPFIRKIPGEFSNIDFLRDPWFSPIPFSRIPTMINMEWACLDFRLSQLIENSSWKVDILRLLLPEFWVEAIVRSGCPQCSNSGKPVWCWEGSISQTPRVRDIYLSIQPVLKNSRHKDWKQIWSLPIFPKLQPPHRIWKAKNWLEAFSDGLWKGWGAGAAFVVVKTSPFKILGAGYEGWPWAPPFRMEVEAIRMGLKFACAAGFANIQILASNEEQSLYLDIKAGSEEGEALFDVGVPSKVKRFGSSPTSAVEVERK</sequence>
<dbReference type="PANTHER" id="PTHR33116:SF78">
    <property type="entry name" value="OS12G0587133 PROTEIN"/>
    <property type="match status" value="1"/>
</dbReference>